<evidence type="ECO:0000256" key="3">
    <source>
        <dbReference type="ARBA" id="ARBA00022490"/>
    </source>
</evidence>
<dbReference type="Pfam" id="PF04570">
    <property type="entry name" value="zf-FLZ"/>
    <property type="match status" value="1"/>
</dbReference>
<comment type="subcellular location">
    <subcellularLocation>
        <location evidence="1">Cytoplasm</location>
    </subcellularLocation>
</comment>
<organism evidence="9 10">
    <name type="scientific">Abrus precatorius</name>
    <name type="common">Indian licorice</name>
    <name type="synonym">Glycine abrus</name>
    <dbReference type="NCBI Taxonomy" id="3816"/>
    <lineage>
        <taxon>Eukaryota</taxon>
        <taxon>Viridiplantae</taxon>
        <taxon>Streptophyta</taxon>
        <taxon>Embryophyta</taxon>
        <taxon>Tracheophyta</taxon>
        <taxon>Spermatophyta</taxon>
        <taxon>Magnoliopsida</taxon>
        <taxon>eudicotyledons</taxon>
        <taxon>Gunneridae</taxon>
        <taxon>Pentapetalae</taxon>
        <taxon>rosids</taxon>
        <taxon>fabids</taxon>
        <taxon>Fabales</taxon>
        <taxon>Fabaceae</taxon>
        <taxon>Papilionoideae</taxon>
        <taxon>50 kb inversion clade</taxon>
        <taxon>NPAAA clade</taxon>
        <taxon>indigoferoid/millettioid clade</taxon>
        <taxon>Abreae</taxon>
        <taxon>Abrus</taxon>
    </lineage>
</organism>
<accession>A0A8B8MIY4</accession>
<comment type="similarity">
    <text evidence="2">Belongs to the FLZ family.</text>
</comment>
<dbReference type="GO" id="GO:0005737">
    <property type="term" value="C:cytoplasm"/>
    <property type="evidence" value="ECO:0007669"/>
    <property type="project" value="UniProtKB-SubCell"/>
</dbReference>
<dbReference type="Proteomes" id="UP000694853">
    <property type="component" value="Unplaced"/>
</dbReference>
<dbReference type="RefSeq" id="XP_027368691.1">
    <property type="nucleotide sequence ID" value="XM_027512890.1"/>
</dbReference>
<reference evidence="10" key="2">
    <citation type="submission" date="2025-08" db="UniProtKB">
        <authorList>
            <consortium name="RefSeq"/>
        </authorList>
    </citation>
    <scope>IDENTIFICATION</scope>
    <source>
        <tissue evidence="10">Young leaves</tissue>
    </source>
</reference>
<reference evidence="9" key="1">
    <citation type="journal article" date="2019" name="Toxins">
        <title>Detection of Abrin-Like and Prepropulchellin-Like Toxin Genes and Transcripts Using Whole Genome Sequencing and Full-Length Transcript Sequencing of Abrus precatorius.</title>
        <authorList>
            <person name="Hovde B.T."/>
            <person name="Daligault H.E."/>
            <person name="Hanschen E.R."/>
            <person name="Kunde Y.A."/>
            <person name="Johnson M.B."/>
            <person name="Starkenburg S.R."/>
            <person name="Johnson S.L."/>
        </authorList>
    </citation>
    <scope>NUCLEOTIDE SEQUENCE [LARGE SCALE GENOMIC DNA]</scope>
</reference>
<evidence type="ECO:0000256" key="4">
    <source>
        <dbReference type="ARBA" id="ARBA00022723"/>
    </source>
</evidence>
<dbReference type="OrthoDB" id="1926521at2759"/>
<evidence type="ECO:0000256" key="6">
    <source>
        <dbReference type="PROSITE-ProRule" id="PRU01131"/>
    </source>
</evidence>
<evidence type="ECO:0000259" key="8">
    <source>
        <dbReference type="PROSITE" id="PS51795"/>
    </source>
</evidence>
<dbReference type="KEGG" id="aprc:113874678"/>
<dbReference type="PANTHER" id="PTHR33059:SF84">
    <property type="entry name" value="FCS-LIKE ZINC FINGER 15"/>
    <property type="match status" value="1"/>
</dbReference>
<keyword evidence="4" id="KW-0479">Metal-binding</keyword>
<keyword evidence="5" id="KW-0863">Zinc-finger</keyword>
<name>A0A8B8MIY4_ABRPR</name>
<gene>
    <name evidence="10" type="primary">LOC113874678</name>
</gene>
<dbReference type="AlphaFoldDB" id="A0A8B8MIY4"/>
<dbReference type="GeneID" id="113874678"/>
<protein>
    <submittedName>
        <fullName evidence="10">FCS-Like Zinc finger 15</fullName>
    </submittedName>
</protein>
<feature type="region of interest" description="Disordered" evidence="7">
    <location>
        <begin position="107"/>
        <end position="130"/>
    </location>
</feature>
<dbReference type="PANTHER" id="PTHR33059">
    <property type="entry name" value="FCS-LIKE ZINC FINGER 5"/>
    <property type="match status" value="1"/>
</dbReference>
<evidence type="ECO:0000256" key="7">
    <source>
        <dbReference type="SAM" id="MobiDB-lite"/>
    </source>
</evidence>
<keyword evidence="9" id="KW-1185">Reference proteome</keyword>
<keyword evidence="3" id="KW-0963">Cytoplasm</keyword>
<dbReference type="PROSITE" id="PS51795">
    <property type="entry name" value="ZF_FLZ"/>
    <property type="match status" value="1"/>
</dbReference>
<keyword evidence="5" id="KW-0862">Zinc</keyword>
<evidence type="ECO:0000256" key="5">
    <source>
        <dbReference type="ARBA" id="ARBA00022771"/>
    </source>
</evidence>
<feature type="zinc finger region" description="FLZ-type" evidence="6">
    <location>
        <begin position="49"/>
        <end position="93"/>
    </location>
</feature>
<proteinExistence type="inferred from homology"/>
<evidence type="ECO:0000256" key="1">
    <source>
        <dbReference type="ARBA" id="ARBA00004496"/>
    </source>
</evidence>
<dbReference type="GO" id="GO:0008270">
    <property type="term" value="F:zinc ion binding"/>
    <property type="evidence" value="ECO:0007669"/>
    <property type="project" value="UniProtKB-KW"/>
</dbReference>
<feature type="domain" description="FLZ-type" evidence="8">
    <location>
        <begin position="49"/>
        <end position="93"/>
    </location>
</feature>
<evidence type="ECO:0000313" key="10">
    <source>
        <dbReference type="RefSeq" id="XP_027368691.1"/>
    </source>
</evidence>
<sequence length="130" mass="14447">MVGLSVVLEAQKGCVNKETPQVINKTTMFVNTTYKPSPLPQHSPFQPPTFLDQCFLCGKRLLPGKDIYMYKGDRAFCSVDCRCKQIFTDEEEAIQKDECCVVAMRPTSSASSSTARHHLKGARNRAGAFP</sequence>
<dbReference type="InterPro" id="IPR007650">
    <property type="entry name" value="Zf-FLZ_dom"/>
</dbReference>
<evidence type="ECO:0000256" key="2">
    <source>
        <dbReference type="ARBA" id="ARBA00009374"/>
    </source>
</evidence>
<evidence type="ECO:0000313" key="9">
    <source>
        <dbReference type="Proteomes" id="UP000694853"/>
    </source>
</evidence>